<evidence type="ECO:0000313" key="8">
    <source>
        <dbReference type="RefSeq" id="XP_039143027.1"/>
    </source>
</evidence>
<dbReference type="InterPro" id="IPR001164">
    <property type="entry name" value="ArfGAP_dom"/>
</dbReference>
<feature type="compositionally biased region" description="Basic and acidic residues" evidence="5">
    <location>
        <begin position="176"/>
        <end position="199"/>
    </location>
</feature>
<accession>A0AB40CY90</accession>
<evidence type="ECO:0000259" key="6">
    <source>
        <dbReference type="PROSITE" id="PS50115"/>
    </source>
</evidence>
<dbReference type="InterPro" id="IPR037278">
    <property type="entry name" value="ARFGAP/RecO"/>
</dbReference>
<dbReference type="PANTHER" id="PTHR46085:SF3">
    <property type="entry name" value="ARF GTPASE ACTIVATING PROTEIN"/>
    <property type="match status" value="1"/>
</dbReference>
<proteinExistence type="predicted"/>
<evidence type="ECO:0000256" key="2">
    <source>
        <dbReference type="ARBA" id="ARBA00022771"/>
    </source>
</evidence>
<organism evidence="7 9">
    <name type="scientific">Dioscorea cayennensis subsp. rotundata</name>
    <name type="common">White Guinea yam</name>
    <name type="synonym">Dioscorea rotundata</name>
    <dbReference type="NCBI Taxonomy" id="55577"/>
    <lineage>
        <taxon>Eukaryota</taxon>
        <taxon>Viridiplantae</taxon>
        <taxon>Streptophyta</taxon>
        <taxon>Embryophyta</taxon>
        <taxon>Tracheophyta</taxon>
        <taxon>Spermatophyta</taxon>
        <taxon>Magnoliopsida</taxon>
        <taxon>Liliopsida</taxon>
        <taxon>Dioscoreales</taxon>
        <taxon>Dioscoreaceae</taxon>
        <taxon>Dioscorea</taxon>
    </lineage>
</organism>
<feature type="compositionally biased region" description="Polar residues" evidence="5">
    <location>
        <begin position="313"/>
        <end position="343"/>
    </location>
</feature>
<feature type="compositionally biased region" description="Low complexity" evidence="5">
    <location>
        <begin position="287"/>
        <end position="302"/>
    </location>
</feature>
<dbReference type="Gene3D" id="1.10.220.150">
    <property type="entry name" value="Arf GTPase activating protein"/>
    <property type="match status" value="1"/>
</dbReference>
<evidence type="ECO:0000256" key="1">
    <source>
        <dbReference type="ARBA" id="ARBA00022723"/>
    </source>
</evidence>
<evidence type="ECO:0000313" key="9">
    <source>
        <dbReference type="RefSeq" id="XP_039143028.1"/>
    </source>
</evidence>
<dbReference type="InterPro" id="IPR044820">
    <property type="entry name" value="AGD14-like"/>
</dbReference>
<dbReference type="PANTHER" id="PTHR46085">
    <property type="entry name" value="ARFGAP/RECO-RELATED"/>
    <property type="match status" value="1"/>
</dbReference>
<feature type="compositionally biased region" description="Basic and acidic residues" evidence="5">
    <location>
        <begin position="123"/>
        <end position="148"/>
    </location>
</feature>
<feature type="compositionally biased region" description="Polar residues" evidence="5">
    <location>
        <begin position="240"/>
        <end position="253"/>
    </location>
</feature>
<evidence type="ECO:0000256" key="3">
    <source>
        <dbReference type="ARBA" id="ARBA00022833"/>
    </source>
</evidence>
<feature type="compositionally biased region" description="Basic and acidic residues" evidence="5">
    <location>
        <begin position="207"/>
        <end position="216"/>
    </location>
</feature>
<dbReference type="GO" id="GO:0005096">
    <property type="term" value="F:GTPase activator activity"/>
    <property type="evidence" value="ECO:0007669"/>
    <property type="project" value="InterPro"/>
</dbReference>
<evidence type="ECO:0000256" key="5">
    <source>
        <dbReference type="SAM" id="MobiDB-lite"/>
    </source>
</evidence>
<keyword evidence="7" id="KW-1185">Reference proteome</keyword>
<dbReference type="AlphaFoldDB" id="A0AB40CY90"/>
<dbReference type="SUPFAM" id="SSF57863">
    <property type="entry name" value="ArfGap/RecO-like zinc finger"/>
    <property type="match status" value="1"/>
</dbReference>
<dbReference type="PRINTS" id="PR00405">
    <property type="entry name" value="REVINTRACTNG"/>
</dbReference>
<feature type="region of interest" description="Disordered" evidence="5">
    <location>
        <begin position="648"/>
        <end position="668"/>
    </location>
</feature>
<dbReference type="GeneID" id="120280308"/>
<name>A0AB40CY90_DIOCR</name>
<feature type="compositionally biased region" description="Basic and acidic residues" evidence="5">
    <location>
        <begin position="224"/>
        <end position="235"/>
    </location>
</feature>
<feature type="domain" description="Arf-GAP" evidence="6">
    <location>
        <begin position="12"/>
        <end position="130"/>
    </location>
</feature>
<dbReference type="Pfam" id="PF01412">
    <property type="entry name" value="ArfGap"/>
    <property type="match status" value="1"/>
</dbReference>
<dbReference type="RefSeq" id="XP_039143028.1">
    <property type="nucleotide sequence ID" value="XM_039287094.1"/>
</dbReference>
<keyword evidence="1" id="KW-0479">Metal-binding</keyword>
<evidence type="ECO:0000256" key="4">
    <source>
        <dbReference type="PROSITE-ProRule" id="PRU00288"/>
    </source>
</evidence>
<keyword evidence="3" id="KW-0862">Zinc</keyword>
<gene>
    <name evidence="8 9" type="primary">LOC120280308</name>
</gene>
<dbReference type="Proteomes" id="UP001515500">
    <property type="component" value="Chromosome 17"/>
</dbReference>
<dbReference type="PROSITE" id="PS50115">
    <property type="entry name" value="ARFGAP"/>
    <property type="match status" value="1"/>
</dbReference>
<feature type="region of interest" description="Disordered" evidence="5">
    <location>
        <begin position="123"/>
        <end position="343"/>
    </location>
</feature>
<dbReference type="GO" id="GO:0008270">
    <property type="term" value="F:zinc ion binding"/>
    <property type="evidence" value="ECO:0007669"/>
    <property type="project" value="UniProtKB-KW"/>
</dbReference>
<keyword evidence="2 4" id="KW-0863">Zinc-finger</keyword>
<dbReference type="RefSeq" id="XP_039143027.1">
    <property type="nucleotide sequence ID" value="XM_039287093.1"/>
</dbReference>
<protein>
    <submittedName>
        <fullName evidence="8 9">Probable ADP-ribosylation factor GTPase-activating protein AGD14 isoform X1</fullName>
    </submittedName>
</protein>
<sequence length="668" mass="72424">MANRMKEDEKNEKIIRGLLKLPANRRCINCNNLGPQYVCTNFWTFICTNCSGMHREFTHRVKSISMAKFTSQEVITLQDGGNERAKSIYFKEWDPQRHSFPDSSNIDRLREFIKHVYVDRRYTGERGTNKPPRVKSDREDYNENRTADSYRGASRSPPFEDRYDHPFNERSSSGGRNDERFSRYGYEDRSPAHDGDSKRSPGQFDVVDERRRDDKTGNGNQIQRIEDRRFPDAVHRASARSPSYQKGVDSSSPPLVRPVRDILGDDVPPLQVGDLPKPNGTGVPENSSKTQRTTSSSSLGSSDGNPVELKRANSGSLIDFNINSDPPVSSTQHVPQQTVSPLASSENWASFDVVPQQKASQTSANASSIQSSLDQLLVPAIAPTGNMPSPPVSGVHALSGNNDTRQIPVMPQNQADFFAAGNTRSALPPSDISMVNSLTWGPSVAQNMQVNLTAPAGQPSQGTTVWAGGMGSALLSQTPADAKPIGRNELPQDLFTALYPPAATSFPAWPRTPHPSMGYSMQYPVGNAIQTFPQASQSTNPFELVNETSLPHASSFPSMASLQGALPNMTGNAPLLRSASLGTPLPQWMHLQQTPSYQMASSPSPYLVQQGLTNTAAQAPNHSFPMVNHGGGFGGAGAAFGASGMETQSGARYAQQGTPSASGGNPFG</sequence>
<dbReference type="SMART" id="SM00105">
    <property type="entry name" value="ArfGap"/>
    <property type="match status" value="1"/>
</dbReference>
<dbReference type="CDD" id="cd08838">
    <property type="entry name" value="ArfGap_AGFG"/>
    <property type="match status" value="1"/>
</dbReference>
<dbReference type="InterPro" id="IPR038508">
    <property type="entry name" value="ArfGAP_dom_sf"/>
</dbReference>
<feature type="compositionally biased region" description="Basic and acidic residues" evidence="5">
    <location>
        <begin position="158"/>
        <end position="168"/>
    </location>
</feature>
<reference evidence="8 9" key="1">
    <citation type="submission" date="2025-04" db="UniProtKB">
        <authorList>
            <consortium name="RefSeq"/>
        </authorList>
    </citation>
    <scope>IDENTIFICATION</scope>
</reference>
<dbReference type="FunFam" id="1.10.220.150:FF:000005">
    <property type="entry name" value="Arf-GAP domain and FG repeat-containing protein 1"/>
    <property type="match status" value="1"/>
</dbReference>
<evidence type="ECO:0000313" key="7">
    <source>
        <dbReference type="Proteomes" id="UP001515500"/>
    </source>
</evidence>